<feature type="region of interest" description="Disordered" evidence="1">
    <location>
        <begin position="1"/>
        <end position="67"/>
    </location>
</feature>
<evidence type="ECO:0000313" key="2">
    <source>
        <dbReference type="EMBL" id="WVZ75266.1"/>
    </source>
</evidence>
<dbReference type="EMBL" id="CP144749">
    <property type="protein sequence ID" value="WVZ75266.1"/>
    <property type="molecule type" value="Genomic_DNA"/>
</dbReference>
<gene>
    <name evidence="2" type="ORF">U9M48_023338</name>
</gene>
<reference evidence="2 3" key="1">
    <citation type="submission" date="2024-02" db="EMBL/GenBank/DDBJ databases">
        <title>High-quality chromosome-scale genome assembly of Pensacola bahiagrass (Paspalum notatum Flugge var. saurae).</title>
        <authorList>
            <person name="Vega J.M."/>
            <person name="Podio M."/>
            <person name="Orjuela J."/>
            <person name="Siena L.A."/>
            <person name="Pessino S.C."/>
            <person name="Combes M.C."/>
            <person name="Mariac C."/>
            <person name="Albertini E."/>
            <person name="Pupilli F."/>
            <person name="Ortiz J.P.A."/>
            <person name="Leblanc O."/>
        </authorList>
    </citation>
    <scope>NUCLEOTIDE SEQUENCE [LARGE SCALE GENOMIC DNA]</scope>
    <source>
        <strain evidence="2">R1</strain>
        <tissue evidence="2">Leaf</tissue>
    </source>
</reference>
<protein>
    <submittedName>
        <fullName evidence="2">Uncharacterized protein</fullName>
    </submittedName>
</protein>
<evidence type="ECO:0000256" key="1">
    <source>
        <dbReference type="SAM" id="MobiDB-lite"/>
    </source>
</evidence>
<dbReference type="Proteomes" id="UP001341281">
    <property type="component" value="Chromosome 05"/>
</dbReference>
<accession>A0AAQ3WVV9</accession>
<evidence type="ECO:0000313" key="3">
    <source>
        <dbReference type="Proteomes" id="UP001341281"/>
    </source>
</evidence>
<feature type="compositionally biased region" description="Polar residues" evidence="1">
    <location>
        <begin position="21"/>
        <end position="31"/>
    </location>
</feature>
<name>A0AAQ3WVV9_PASNO</name>
<keyword evidence="3" id="KW-1185">Reference proteome</keyword>
<sequence>MESQTVVRGSAAGIQGGLTGDNKQIPTSTKNLVPAGASEHSTERGVSALGTGKELTGENTSPPTIGGYLGLHKNAINV</sequence>
<dbReference type="AlphaFoldDB" id="A0AAQ3WVV9"/>
<organism evidence="2 3">
    <name type="scientific">Paspalum notatum var. saurae</name>
    <dbReference type="NCBI Taxonomy" id="547442"/>
    <lineage>
        <taxon>Eukaryota</taxon>
        <taxon>Viridiplantae</taxon>
        <taxon>Streptophyta</taxon>
        <taxon>Embryophyta</taxon>
        <taxon>Tracheophyta</taxon>
        <taxon>Spermatophyta</taxon>
        <taxon>Magnoliopsida</taxon>
        <taxon>Liliopsida</taxon>
        <taxon>Poales</taxon>
        <taxon>Poaceae</taxon>
        <taxon>PACMAD clade</taxon>
        <taxon>Panicoideae</taxon>
        <taxon>Andropogonodae</taxon>
        <taxon>Paspaleae</taxon>
        <taxon>Paspalinae</taxon>
        <taxon>Paspalum</taxon>
    </lineage>
</organism>
<proteinExistence type="predicted"/>